<dbReference type="SUPFAM" id="SSF81383">
    <property type="entry name" value="F-box domain"/>
    <property type="match status" value="1"/>
</dbReference>
<evidence type="ECO:0000259" key="2">
    <source>
        <dbReference type="PROSITE" id="PS50181"/>
    </source>
</evidence>
<feature type="domain" description="F-box" evidence="2">
    <location>
        <begin position="8"/>
        <end position="57"/>
    </location>
</feature>
<dbReference type="EMBL" id="NAJQ01000775">
    <property type="protein sequence ID" value="TKA65021.1"/>
    <property type="molecule type" value="Genomic_DNA"/>
</dbReference>
<protein>
    <recommendedName>
        <fullName evidence="2">F-box domain-containing protein</fullName>
    </recommendedName>
</protein>
<gene>
    <name evidence="3" type="ORF">B0A55_10566</name>
</gene>
<dbReference type="AlphaFoldDB" id="A0A4U0WPN5"/>
<proteinExistence type="predicted"/>
<feature type="compositionally biased region" description="Basic and acidic residues" evidence="1">
    <location>
        <begin position="110"/>
        <end position="123"/>
    </location>
</feature>
<dbReference type="Pfam" id="PF00646">
    <property type="entry name" value="F-box"/>
    <property type="match status" value="1"/>
</dbReference>
<accession>A0A4U0WPN5</accession>
<keyword evidence="4" id="KW-1185">Reference proteome</keyword>
<sequence length="378" mass="42138">MADQEGAKAPFLTLPPELVELVAAELRPKDLLALRQVCRDVHNGVQRPFIQAHFSEKSFLLPSMESMQALVDISEHAAFGKALKQINLLALAVPKKPSGYWLQSRRTRRHQEPDRNRDERVQNRDGRRLYQQMCEVQDAFWRSHGWSSFLIKALENLNKSVGSIWIAFSSVRGAFKSACGLKSLELMLGLTDCLVSIVVGNTDSAALLRAISEGGCPVVGFTSGGSTQGKPAPPQLLTESTNARGASIFATLRFADIYLCEPPVPHKETLGRMASFLVGAHSLEHVVLRRATSYTFRSHTDVLDTDVHLPKLQKIEIQGMYPASHDLTAFCKRHKESLRRVEISGPWNRLALQHHTLAQRREGVKRTLMDAGVEFEVS</sequence>
<evidence type="ECO:0000313" key="3">
    <source>
        <dbReference type="EMBL" id="TKA65021.1"/>
    </source>
</evidence>
<dbReference type="InterPro" id="IPR001810">
    <property type="entry name" value="F-box_dom"/>
</dbReference>
<dbReference type="STRING" id="329884.A0A4U0WPN5"/>
<evidence type="ECO:0000313" key="4">
    <source>
        <dbReference type="Proteomes" id="UP000309340"/>
    </source>
</evidence>
<reference evidence="3 4" key="1">
    <citation type="submission" date="2017-03" db="EMBL/GenBank/DDBJ databases">
        <title>Genomes of endolithic fungi from Antarctica.</title>
        <authorList>
            <person name="Coleine C."/>
            <person name="Masonjones S."/>
            <person name="Stajich J.E."/>
        </authorList>
    </citation>
    <scope>NUCLEOTIDE SEQUENCE [LARGE SCALE GENOMIC DNA]</scope>
    <source>
        <strain evidence="3 4">CCFEE 5184</strain>
    </source>
</reference>
<dbReference type="InterPro" id="IPR036047">
    <property type="entry name" value="F-box-like_dom_sf"/>
</dbReference>
<comment type="caution">
    <text evidence="3">The sequence shown here is derived from an EMBL/GenBank/DDBJ whole genome shotgun (WGS) entry which is preliminary data.</text>
</comment>
<dbReference type="Proteomes" id="UP000309340">
    <property type="component" value="Unassembled WGS sequence"/>
</dbReference>
<organism evidence="3 4">
    <name type="scientific">Friedmanniomyces simplex</name>
    <dbReference type="NCBI Taxonomy" id="329884"/>
    <lineage>
        <taxon>Eukaryota</taxon>
        <taxon>Fungi</taxon>
        <taxon>Dikarya</taxon>
        <taxon>Ascomycota</taxon>
        <taxon>Pezizomycotina</taxon>
        <taxon>Dothideomycetes</taxon>
        <taxon>Dothideomycetidae</taxon>
        <taxon>Mycosphaerellales</taxon>
        <taxon>Teratosphaeriaceae</taxon>
        <taxon>Friedmanniomyces</taxon>
    </lineage>
</organism>
<dbReference type="OrthoDB" id="5279008at2759"/>
<name>A0A4U0WPN5_9PEZI</name>
<dbReference type="PROSITE" id="PS50181">
    <property type="entry name" value="FBOX"/>
    <property type="match status" value="1"/>
</dbReference>
<evidence type="ECO:0000256" key="1">
    <source>
        <dbReference type="SAM" id="MobiDB-lite"/>
    </source>
</evidence>
<feature type="region of interest" description="Disordered" evidence="1">
    <location>
        <begin position="102"/>
        <end position="123"/>
    </location>
</feature>